<gene>
    <name evidence="2" type="primary">dpsA</name>
    <name evidence="2" type="ORF">EIM92_17565</name>
</gene>
<proteinExistence type="predicted"/>
<dbReference type="InterPro" id="IPR014215">
    <property type="entry name" value="Dipicolinic_acid_synth_A"/>
</dbReference>
<dbReference type="Gene3D" id="3.40.50.720">
    <property type="entry name" value="NAD(P)-binding Rossmann-like Domain"/>
    <property type="match status" value="2"/>
</dbReference>
<accession>A0A3S8RXE3</accession>
<dbReference type="EMBL" id="CP034248">
    <property type="protein sequence ID" value="AZK47741.1"/>
    <property type="molecule type" value="Genomic_DNA"/>
</dbReference>
<dbReference type="KEGG" id="plen:EIM92_17565"/>
<dbReference type="NCBIfam" id="TIGR02853">
    <property type="entry name" value="spore_dpaA"/>
    <property type="match status" value="1"/>
</dbReference>
<dbReference type="NCBIfam" id="NF006162">
    <property type="entry name" value="PRK08306.1"/>
    <property type="match status" value="1"/>
</dbReference>
<protein>
    <submittedName>
        <fullName evidence="2">Dipicolinate synthase subunit DpsA</fullName>
    </submittedName>
</protein>
<dbReference type="InterPro" id="IPR031629">
    <property type="entry name" value="DpaA_N"/>
</dbReference>
<sequence>MLTGLTIVFIGGDARQIEIINKCTELDATVKVVGFDQLEPPLFGVSHEKLSPGLLVEADVIVFPVVGCDDQGKVSAPFAKEEIVINREVFSAIREGTAVYTGMAKSLLKRMAAEFSFKLIELLERDDVAIYNSIPTAEGALMMAIQHTDITIHGSTCMVLGLGRTGFTLAQTLQGLGAKVKAGVRREDQAARAIQMGWKPFVATDSAAYTGEIDLIFNTIPTMIVTAQIISKLPRSVVIIDLASAPGGTDFRFAEKRGIKALLAPGLPGIVAPKTAGIIMANTICQSISKEFHLRGDEM</sequence>
<dbReference type="SUPFAM" id="SSF51735">
    <property type="entry name" value="NAD(P)-binding Rossmann-fold domains"/>
    <property type="match status" value="1"/>
</dbReference>
<name>A0A3S8RXE3_9BACL</name>
<dbReference type="InterPro" id="IPR036291">
    <property type="entry name" value="NAD(P)-bd_dom_sf"/>
</dbReference>
<dbReference type="Pfam" id="PF16924">
    <property type="entry name" value="DpaA_N"/>
    <property type="match status" value="1"/>
</dbReference>
<reference evidence="2 3" key="1">
    <citation type="submission" date="2018-11" db="EMBL/GenBank/DDBJ databases">
        <title>Genome sequencing of Paenibacillus lentus DSM25539(T).</title>
        <authorList>
            <person name="Kook J.-K."/>
            <person name="Park S.-N."/>
            <person name="Lim Y.K."/>
        </authorList>
    </citation>
    <scope>NUCLEOTIDE SEQUENCE [LARGE SCALE GENOMIC DNA]</scope>
    <source>
        <strain evidence="2 3">DSM 25539</strain>
    </source>
</reference>
<feature type="domain" description="Dipicolinate synthase subunit A N-terminal" evidence="1">
    <location>
        <begin position="7"/>
        <end position="122"/>
    </location>
</feature>
<evidence type="ECO:0000313" key="3">
    <source>
        <dbReference type="Proteomes" id="UP000273145"/>
    </source>
</evidence>
<dbReference type="Proteomes" id="UP000273145">
    <property type="component" value="Chromosome"/>
</dbReference>
<evidence type="ECO:0000313" key="2">
    <source>
        <dbReference type="EMBL" id="AZK47741.1"/>
    </source>
</evidence>
<dbReference type="OrthoDB" id="8840764at2"/>
<dbReference type="AlphaFoldDB" id="A0A3S8RXE3"/>
<keyword evidence="3" id="KW-1185">Reference proteome</keyword>
<evidence type="ECO:0000259" key="1">
    <source>
        <dbReference type="Pfam" id="PF16924"/>
    </source>
</evidence>
<organism evidence="2 3">
    <name type="scientific">Paenibacillus lentus</name>
    <dbReference type="NCBI Taxonomy" id="1338368"/>
    <lineage>
        <taxon>Bacteria</taxon>
        <taxon>Bacillati</taxon>
        <taxon>Bacillota</taxon>
        <taxon>Bacilli</taxon>
        <taxon>Bacillales</taxon>
        <taxon>Paenibacillaceae</taxon>
        <taxon>Paenibacillus</taxon>
    </lineage>
</organism>
<dbReference type="RefSeq" id="WP_125083853.1">
    <property type="nucleotide sequence ID" value="NZ_CP034248.1"/>
</dbReference>